<keyword evidence="1" id="KW-1133">Transmembrane helix</keyword>
<dbReference type="RefSeq" id="WP_184528999.1">
    <property type="nucleotide sequence ID" value="NZ_JACHGK010000018.1"/>
</dbReference>
<evidence type="ECO:0000313" key="3">
    <source>
        <dbReference type="Proteomes" id="UP000531594"/>
    </source>
</evidence>
<keyword evidence="1" id="KW-0812">Transmembrane</keyword>
<gene>
    <name evidence="2" type="ORF">HNR53_003918</name>
</gene>
<proteinExistence type="predicted"/>
<keyword evidence="3" id="KW-1185">Reference proteome</keyword>
<dbReference type="Proteomes" id="UP000531594">
    <property type="component" value="Unassembled WGS sequence"/>
</dbReference>
<protein>
    <recommendedName>
        <fullName evidence="4">Amino acid transporter</fullName>
    </recommendedName>
</protein>
<reference evidence="2 3" key="1">
    <citation type="submission" date="2020-08" db="EMBL/GenBank/DDBJ databases">
        <title>Genomic Encyclopedia of Type Strains, Phase IV (KMG-IV): sequencing the most valuable type-strain genomes for metagenomic binning, comparative biology and taxonomic classification.</title>
        <authorList>
            <person name="Goeker M."/>
        </authorList>
    </citation>
    <scope>NUCLEOTIDE SEQUENCE [LARGE SCALE GENOMIC DNA]</scope>
    <source>
        <strain evidence="2 3">DSM 5391</strain>
    </source>
</reference>
<dbReference type="EMBL" id="JACHGK010000018">
    <property type="protein sequence ID" value="MBB6447239.1"/>
    <property type="molecule type" value="Genomic_DNA"/>
</dbReference>
<evidence type="ECO:0000313" key="2">
    <source>
        <dbReference type="EMBL" id="MBB6447239.1"/>
    </source>
</evidence>
<sequence>MDKENKPFNDVIDHMQKIEGNTTPATTTDRNKLPKPVRYFGYIVIAFIVLSLLMLITLNFLK</sequence>
<name>A0A7X0LYA0_9BACI</name>
<comment type="caution">
    <text evidence="2">The sequence shown here is derived from an EMBL/GenBank/DDBJ whole genome shotgun (WGS) entry which is preliminary data.</text>
</comment>
<keyword evidence="1" id="KW-0472">Membrane</keyword>
<evidence type="ECO:0000256" key="1">
    <source>
        <dbReference type="SAM" id="Phobius"/>
    </source>
</evidence>
<evidence type="ECO:0008006" key="4">
    <source>
        <dbReference type="Google" id="ProtNLM"/>
    </source>
</evidence>
<accession>A0A7X0LYA0</accession>
<feature type="transmembrane region" description="Helical" evidence="1">
    <location>
        <begin position="39"/>
        <end position="61"/>
    </location>
</feature>
<organism evidence="2 3">
    <name type="scientific">Bacillus benzoevorans</name>
    <dbReference type="NCBI Taxonomy" id="1456"/>
    <lineage>
        <taxon>Bacteria</taxon>
        <taxon>Bacillati</taxon>
        <taxon>Bacillota</taxon>
        <taxon>Bacilli</taxon>
        <taxon>Bacillales</taxon>
        <taxon>Bacillaceae</taxon>
        <taxon>Bacillus</taxon>
    </lineage>
</organism>
<dbReference type="AlphaFoldDB" id="A0A7X0LYA0"/>